<dbReference type="EMBL" id="KV417274">
    <property type="protein sequence ID" value="KZO98723.1"/>
    <property type="molecule type" value="Genomic_DNA"/>
</dbReference>
<feature type="region of interest" description="Disordered" evidence="1">
    <location>
        <begin position="452"/>
        <end position="508"/>
    </location>
</feature>
<evidence type="ECO:0000313" key="3">
    <source>
        <dbReference type="Proteomes" id="UP000076738"/>
    </source>
</evidence>
<sequence length="508" mass="57507">MDLVNNKLVLSRELLANLQGDIPPPTPGFIEAIDPTDNQLWAWWYQLDPEGQFFDRDHDLCFHMRTAQLVPLPHTSEGHPEHGRKQWVCCYYQESEDCSYRELDYHRERRLHGRHPLNFPAQRIHFPPGERPQWVLPERVILDEGFIDPADVDAAHEQHLRALAAAPSTPPPGVAQGQPSVDIPDDDELGMFGDDHIYDDPALQPFLDNPLVDDVQNQPPQVKGRGNPSTPEPTERRSQSPSQYMLDDDEELPQPIGHRPQLPLRPSRVPSLAVSTNDVSDGDYDDKDTDKRAIKLLKWLRTEGGKEFIVPFLREVLEETRVPTDEFKELCLNSLGELGKVPPGQPKFRPKDEPTKEQRLDDMLVALDQSPLTVSYPEDTIGPKMNFITDLLRLPYLKIQYPAIPWHLLASYSAEDAAEWVANKDAYEMEGSRRPQKALDAYARRRKSLLDWNGQRSGPSTGPKIFPTVPEGKGEWGSLQAAAASGEPFGSPRPGDKRRRRGGRGRGK</sequence>
<organism evidence="2 3">
    <name type="scientific">Calocera viscosa (strain TUFC12733)</name>
    <dbReference type="NCBI Taxonomy" id="1330018"/>
    <lineage>
        <taxon>Eukaryota</taxon>
        <taxon>Fungi</taxon>
        <taxon>Dikarya</taxon>
        <taxon>Basidiomycota</taxon>
        <taxon>Agaricomycotina</taxon>
        <taxon>Dacrymycetes</taxon>
        <taxon>Dacrymycetales</taxon>
        <taxon>Dacrymycetaceae</taxon>
        <taxon>Calocera</taxon>
    </lineage>
</organism>
<feature type="compositionally biased region" description="Basic residues" evidence="1">
    <location>
        <begin position="496"/>
        <end position="508"/>
    </location>
</feature>
<gene>
    <name evidence="2" type="ORF">CALVIDRAFT_561670</name>
</gene>
<dbReference type="STRING" id="1330018.A0A167PF39"/>
<evidence type="ECO:0000256" key="1">
    <source>
        <dbReference type="SAM" id="MobiDB-lite"/>
    </source>
</evidence>
<evidence type="ECO:0000313" key="2">
    <source>
        <dbReference type="EMBL" id="KZO98723.1"/>
    </source>
</evidence>
<reference evidence="2 3" key="1">
    <citation type="journal article" date="2016" name="Mol. Biol. Evol.">
        <title>Comparative Genomics of Early-Diverging Mushroom-Forming Fungi Provides Insights into the Origins of Lignocellulose Decay Capabilities.</title>
        <authorList>
            <person name="Nagy L.G."/>
            <person name="Riley R."/>
            <person name="Tritt A."/>
            <person name="Adam C."/>
            <person name="Daum C."/>
            <person name="Floudas D."/>
            <person name="Sun H."/>
            <person name="Yadav J.S."/>
            <person name="Pangilinan J."/>
            <person name="Larsson K.H."/>
            <person name="Matsuura K."/>
            <person name="Barry K."/>
            <person name="Labutti K."/>
            <person name="Kuo R."/>
            <person name="Ohm R.A."/>
            <person name="Bhattacharya S.S."/>
            <person name="Shirouzu T."/>
            <person name="Yoshinaga Y."/>
            <person name="Martin F.M."/>
            <person name="Grigoriev I.V."/>
            <person name="Hibbett D.S."/>
        </authorList>
    </citation>
    <scope>NUCLEOTIDE SEQUENCE [LARGE SCALE GENOMIC DNA]</scope>
    <source>
        <strain evidence="2 3">TUFC12733</strain>
    </source>
</reference>
<feature type="region of interest" description="Disordered" evidence="1">
    <location>
        <begin position="165"/>
        <end position="287"/>
    </location>
</feature>
<accession>A0A167PF39</accession>
<proteinExistence type="predicted"/>
<protein>
    <submittedName>
        <fullName evidence="2">Uncharacterized protein</fullName>
    </submittedName>
</protein>
<dbReference type="Proteomes" id="UP000076738">
    <property type="component" value="Unassembled WGS sequence"/>
</dbReference>
<dbReference type="OrthoDB" id="3421301at2759"/>
<name>A0A167PF39_CALVF</name>
<keyword evidence="3" id="KW-1185">Reference proteome</keyword>
<dbReference type="AlphaFoldDB" id="A0A167PF39"/>